<sequence length="479" mass="53876">MRKVGFLFTIILLLTGVKVLGQQVSIDLGPDQIASNQAFTITLTIHNARLENYSPFPEIPGFVKRGTSSSSSTNFVNGRRSSSQSIIQNYVATAEGEYTIKPFSMEVNGKNYNVQGKKIKVGPPAQRRQRNDPFGTDPFQDLFGRQNAPQEFVDVKADAFLALTTDKSAVYPGEGFTLTLAFYVASNNRADMRFYELSKQIPEIMKKIKPANCWEENFNIDNITGEPVEINGESYTQFKIFQAAYYPLNNETINFPKVGLELIKYKVAKNPTFFGRNKQEEIVTFSTKPKKVTIKDLPPHPLRESVTVGNYRLKEKISSESLKTGESFNYSFDIAGEGNISAIGEPRLTEDDNFDIYSPNIRQDISRGHGKVRGTKSFSYYGIPNEPGEYALGDYLQFIYFNVKSETYDTLKSEIVLNVSGESKKNEYILSNDMGSFYDAMDIQSNQLTALDAQDRMRSMANIAIFVLIGLIALVMFKK</sequence>
<organism evidence="2 3">
    <name type="scientific">Reichenbachiella faecimaris</name>
    <dbReference type="NCBI Taxonomy" id="692418"/>
    <lineage>
        <taxon>Bacteria</taxon>
        <taxon>Pseudomonadati</taxon>
        <taxon>Bacteroidota</taxon>
        <taxon>Cytophagia</taxon>
        <taxon>Cytophagales</taxon>
        <taxon>Reichenbachiellaceae</taxon>
        <taxon>Reichenbachiella</taxon>
    </lineage>
</organism>
<name>A0A1W2GEL5_REIFA</name>
<keyword evidence="3" id="KW-1185">Reference proteome</keyword>
<dbReference type="Proteomes" id="UP000192472">
    <property type="component" value="Unassembled WGS sequence"/>
</dbReference>
<reference evidence="2 3" key="1">
    <citation type="submission" date="2017-04" db="EMBL/GenBank/DDBJ databases">
        <authorList>
            <person name="Afonso C.L."/>
            <person name="Miller P.J."/>
            <person name="Scott M.A."/>
            <person name="Spackman E."/>
            <person name="Goraichik I."/>
            <person name="Dimitrov K.M."/>
            <person name="Suarez D.L."/>
            <person name="Swayne D.E."/>
        </authorList>
    </citation>
    <scope>NUCLEOTIDE SEQUENCE [LARGE SCALE GENOMIC DNA]</scope>
    <source>
        <strain evidence="2 3">DSM 26133</strain>
    </source>
</reference>
<dbReference type="Pfam" id="PF13584">
    <property type="entry name" value="BatD"/>
    <property type="match status" value="2"/>
</dbReference>
<keyword evidence="1" id="KW-0812">Transmembrane</keyword>
<evidence type="ECO:0000313" key="3">
    <source>
        <dbReference type="Proteomes" id="UP000192472"/>
    </source>
</evidence>
<keyword evidence="1" id="KW-0472">Membrane</keyword>
<dbReference type="STRING" id="692418.SAMN04488029_2335"/>
<dbReference type="EMBL" id="FWYF01000002">
    <property type="protein sequence ID" value="SMD35087.1"/>
    <property type="molecule type" value="Genomic_DNA"/>
</dbReference>
<dbReference type="PANTHER" id="PTHR40940">
    <property type="entry name" value="PROTEIN BATD-RELATED"/>
    <property type="match status" value="1"/>
</dbReference>
<evidence type="ECO:0000313" key="2">
    <source>
        <dbReference type="EMBL" id="SMD35087.1"/>
    </source>
</evidence>
<dbReference type="RefSeq" id="WP_084372988.1">
    <property type="nucleotide sequence ID" value="NZ_FWYF01000002.1"/>
</dbReference>
<feature type="transmembrane region" description="Helical" evidence="1">
    <location>
        <begin position="459"/>
        <end position="477"/>
    </location>
</feature>
<dbReference type="PANTHER" id="PTHR40940:SF2">
    <property type="entry name" value="BATD"/>
    <property type="match status" value="1"/>
</dbReference>
<proteinExistence type="predicted"/>
<dbReference type="OrthoDB" id="2079210at2"/>
<accession>A0A1W2GEL5</accession>
<evidence type="ECO:0000256" key="1">
    <source>
        <dbReference type="SAM" id="Phobius"/>
    </source>
</evidence>
<dbReference type="InterPro" id="IPR025738">
    <property type="entry name" value="BatD"/>
</dbReference>
<protein>
    <submittedName>
        <fullName evidence="2">Oxygen tolerance</fullName>
    </submittedName>
</protein>
<keyword evidence="1" id="KW-1133">Transmembrane helix</keyword>
<dbReference type="AlphaFoldDB" id="A0A1W2GEL5"/>
<gene>
    <name evidence="2" type="ORF">SAMN04488029_2335</name>
</gene>